<evidence type="ECO:0000313" key="8">
    <source>
        <dbReference type="Proteomes" id="UP000018857"/>
    </source>
</evidence>
<evidence type="ECO:0000256" key="4">
    <source>
        <dbReference type="ARBA" id="ARBA00023163"/>
    </source>
</evidence>
<dbReference type="InterPro" id="IPR023187">
    <property type="entry name" value="Tscrpt_reg_MarR-type_CS"/>
</dbReference>
<organism evidence="7 8">
    <name type="scientific">Marinomonas profundimaris</name>
    <dbReference type="NCBI Taxonomy" id="1208321"/>
    <lineage>
        <taxon>Bacteria</taxon>
        <taxon>Pseudomonadati</taxon>
        <taxon>Pseudomonadota</taxon>
        <taxon>Gammaproteobacteria</taxon>
        <taxon>Oceanospirillales</taxon>
        <taxon>Oceanospirillaceae</taxon>
        <taxon>Marinomonas</taxon>
    </lineage>
</organism>
<dbReference type="Pfam" id="PF00583">
    <property type="entry name" value="Acetyltransf_1"/>
    <property type="match status" value="1"/>
</dbReference>
<dbReference type="EMBL" id="AYOZ01000061">
    <property type="protein sequence ID" value="ETI58020.1"/>
    <property type="molecule type" value="Genomic_DNA"/>
</dbReference>
<keyword evidence="1 7" id="KW-0808">Transferase</keyword>
<evidence type="ECO:0000256" key="1">
    <source>
        <dbReference type="ARBA" id="ARBA00022679"/>
    </source>
</evidence>
<reference evidence="7 8" key="1">
    <citation type="journal article" date="2014" name="Genome Announc.">
        <title>Draft Genome Sequence of Marinomonas sp. Strain D104, a Polycyclic Aromatic Hydrocarbon-Degrading Bacterium from the Deep-Sea Sediment of the Arctic Ocean.</title>
        <authorList>
            <person name="Dong C."/>
            <person name="Bai X."/>
            <person name="Lai Q."/>
            <person name="Xie Y."/>
            <person name="Chen X."/>
            <person name="Shao Z."/>
        </authorList>
    </citation>
    <scope>NUCLEOTIDE SEQUENCE [LARGE SCALE GENOMIC DNA]</scope>
    <source>
        <strain evidence="7 8">D104</strain>
    </source>
</reference>
<dbReference type="GO" id="GO:0003677">
    <property type="term" value="F:DNA binding"/>
    <property type="evidence" value="ECO:0007669"/>
    <property type="project" value="UniProtKB-KW"/>
</dbReference>
<dbReference type="SMART" id="SM00347">
    <property type="entry name" value="HTH_MARR"/>
    <property type="match status" value="1"/>
</dbReference>
<dbReference type="PATRIC" id="fig|1208321.3.peg.3518"/>
<evidence type="ECO:0000256" key="2">
    <source>
        <dbReference type="ARBA" id="ARBA00023015"/>
    </source>
</evidence>
<evidence type="ECO:0000259" key="5">
    <source>
        <dbReference type="PROSITE" id="PS50995"/>
    </source>
</evidence>
<dbReference type="RefSeq" id="WP_024025569.1">
    <property type="nucleotide sequence ID" value="NZ_AYOZ01000061.1"/>
</dbReference>
<dbReference type="SUPFAM" id="SSF55729">
    <property type="entry name" value="Acyl-CoA N-acyltransferases (Nat)"/>
    <property type="match status" value="1"/>
</dbReference>
<keyword evidence="8" id="KW-1185">Reference proteome</keyword>
<keyword evidence="4" id="KW-0804">Transcription</keyword>
<accession>W1RP09</accession>
<dbReference type="PANTHER" id="PTHR13947:SF37">
    <property type="entry name" value="LD18367P"/>
    <property type="match status" value="1"/>
</dbReference>
<dbReference type="PANTHER" id="PTHR13947">
    <property type="entry name" value="GNAT FAMILY N-ACETYLTRANSFERASE"/>
    <property type="match status" value="1"/>
</dbReference>
<evidence type="ECO:0000256" key="3">
    <source>
        <dbReference type="ARBA" id="ARBA00023125"/>
    </source>
</evidence>
<dbReference type="InterPro" id="IPR036388">
    <property type="entry name" value="WH-like_DNA-bd_sf"/>
</dbReference>
<dbReference type="GO" id="GO:0003700">
    <property type="term" value="F:DNA-binding transcription factor activity"/>
    <property type="evidence" value="ECO:0007669"/>
    <property type="project" value="InterPro"/>
</dbReference>
<dbReference type="InterPro" id="IPR050769">
    <property type="entry name" value="NAT_camello-type"/>
</dbReference>
<dbReference type="PROSITE" id="PS01117">
    <property type="entry name" value="HTH_MARR_1"/>
    <property type="match status" value="1"/>
</dbReference>
<dbReference type="eggNOG" id="COG0456">
    <property type="taxonomic scope" value="Bacteria"/>
</dbReference>
<proteinExistence type="predicted"/>
<dbReference type="PROSITE" id="PS51186">
    <property type="entry name" value="GNAT"/>
    <property type="match status" value="1"/>
</dbReference>
<keyword evidence="2" id="KW-0805">Transcription regulation</keyword>
<dbReference type="SUPFAM" id="SSF46785">
    <property type="entry name" value="Winged helix' DNA-binding domain"/>
    <property type="match status" value="1"/>
</dbReference>
<dbReference type="CDD" id="cd04301">
    <property type="entry name" value="NAT_SF"/>
    <property type="match status" value="1"/>
</dbReference>
<dbReference type="AlphaFoldDB" id="W1RP09"/>
<evidence type="ECO:0000259" key="6">
    <source>
        <dbReference type="PROSITE" id="PS51186"/>
    </source>
</evidence>
<evidence type="ECO:0000313" key="7">
    <source>
        <dbReference type="EMBL" id="ETI58020.1"/>
    </source>
</evidence>
<dbReference type="Proteomes" id="UP000018857">
    <property type="component" value="Unassembled WGS sequence"/>
</dbReference>
<sequence length="318" mass="35700">MEQFGVLTLGSRLKRLSDYLFAQVQEVYEVCAIPISATYFPILRLLQSVGESSVVDIAEQLHLSHPAVSKQTTKMIKAGLLEKTVDDRDQRRSFLRMTAHGESAMLRVDPILVELKILIEQATSCSSHNFMDSLSQLESQVMDGRLADKVLDRLHQVIIEPFKSTHNEAFHDLNMAWLETYFPTQITDYDRLVLRDPHANILNKGGYVWVALRRGNSLDRVLGTIVLVVHEDGCVADVQKLAVAEHCRGKGIADALLSHVVDFAISKGVTTLTLETASNLNAAKNLYKKHGFVEKTPLKPSVYERTDIYMEKQLKGIL</sequence>
<dbReference type="eggNOG" id="COG1846">
    <property type="taxonomic scope" value="Bacteria"/>
</dbReference>
<feature type="domain" description="HTH marR-type" evidence="5">
    <location>
        <begin position="6"/>
        <end position="143"/>
    </location>
</feature>
<dbReference type="PROSITE" id="PS50995">
    <property type="entry name" value="HTH_MARR_2"/>
    <property type="match status" value="1"/>
</dbReference>
<dbReference type="OrthoDB" id="1431064at2"/>
<comment type="caution">
    <text evidence="7">The sequence shown here is derived from an EMBL/GenBank/DDBJ whole genome shotgun (WGS) entry which is preliminary data.</text>
</comment>
<keyword evidence="3" id="KW-0238">DNA-binding</keyword>
<dbReference type="Gene3D" id="1.10.10.10">
    <property type="entry name" value="Winged helix-like DNA-binding domain superfamily/Winged helix DNA-binding domain"/>
    <property type="match status" value="1"/>
</dbReference>
<feature type="domain" description="N-acetyltransferase" evidence="6">
    <location>
        <begin position="157"/>
        <end position="315"/>
    </location>
</feature>
<dbReference type="GO" id="GO:0008080">
    <property type="term" value="F:N-acetyltransferase activity"/>
    <property type="evidence" value="ECO:0007669"/>
    <property type="project" value="InterPro"/>
</dbReference>
<dbReference type="STRING" id="1208321.D104_17760"/>
<dbReference type="InterPro" id="IPR011991">
    <property type="entry name" value="ArsR-like_HTH"/>
</dbReference>
<dbReference type="CDD" id="cd00090">
    <property type="entry name" value="HTH_ARSR"/>
    <property type="match status" value="1"/>
</dbReference>
<gene>
    <name evidence="7" type="ORF">D104_17760</name>
</gene>
<protein>
    <submittedName>
        <fullName evidence="7">GCN5 family acetyltransferase</fullName>
    </submittedName>
</protein>
<name>W1RP09_9GAMM</name>
<dbReference type="Pfam" id="PF12802">
    <property type="entry name" value="MarR_2"/>
    <property type="match status" value="1"/>
</dbReference>
<dbReference type="Gene3D" id="3.40.630.30">
    <property type="match status" value="1"/>
</dbReference>
<dbReference type="InterPro" id="IPR036390">
    <property type="entry name" value="WH_DNA-bd_sf"/>
</dbReference>
<dbReference type="InterPro" id="IPR016181">
    <property type="entry name" value="Acyl_CoA_acyltransferase"/>
</dbReference>
<dbReference type="InterPro" id="IPR000182">
    <property type="entry name" value="GNAT_dom"/>
</dbReference>
<dbReference type="InterPro" id="IPR000835">
    <property type="entry name" value="HTH_MarR-typ"/>
</dbReference>